<accession>A0A427YCY0</accession>
<dbReference type="Pfam" id="PF03665">
    <property type="entry name" value="UPF0172"/>
    <property type="match status" value="1"/>
</dbReference>
<dbReference type="GO" id="GO:0072546">
    <property type="term" value="C:EMC complex"/>
    <property type="evidence" value="ECO:0007669"/>
    <property type="project" value="InterPro"/>
</dbReference>
<comment type="caution">
    <text evidence="1">The sequence shown here is derived from an EMBL/GenBank/DDBJ whole genome shotgun (WGS) entry which is preliminary data.</text>
</comment>
<dbReference type="CDD" id="cd08060">
    <property type="entry name" value="MPN_UPF0172"/>
    <property type="match status" value="1"/>
</dbReference>
<dbReference type="AlphaFoldDB" id="A0A427YCY0"/>
<dbReference type="STRING" id="1890683.A0A427YCY0"/>
<sequence length="220" mass="23555">MATSSAVAGGYTYTLSPAAFAIPILHAARYSSSTVTGVLLGRAPATSSNPSSSKTEVVVEDAVPLLHHYTSLSAMMEVALDLVQEYAGAKGWRVVGYYEAREDGEGMSRQGERVLRALRAEWDGVFGLVVDNGSLASGSWPYSVYIPPSNPGVAFKPQTRPTDSPPDGFSIPPALLARVLNGVRTSGLHRVLYDFDDHLEDSSLAFLDNPRVKEAIAKLQ</sequence>
<gene>
    <name evidence="1" type="ORF">EHS25_003045</name>
</gene>
<dbReference type="PANTHER" id="PTHR12941:SF10">
    <property type="entry name" value="ER MEMBRANE PROTEIN COMPLEX SUBUNIT 8_9 HOMOLOG"/>
    <property type="match status" value="1"/>
</dbReference>
<dbReference type="EMBL" id="RSCD01000016">
    <property type="protein sequence ID" value="RSH88817.1"/>
    <property type="molecule type" value="Genomic_DNA"/>
</dbReference>
<evidence type="ECO:0000313" key="2">
    <source>
        <dbReference type="Proteomes" id="UP000279259"/>
    </source>
</evidence>
<organism evidence="1 2">
    <name type="scientific">Saitozyma podzolica</name>
    <dbReference type="NCBI Taxonomy" id="1890683"/>
    <lineage>
        <taxon>Eukaryota</taxon>
        <taxon>Fungi</taxon>
        <taxon>Dikarya</taxon>
        <taxon>Basidiomycota</taxon>
        <taxon>Agaricomycotina</taxon>
        <taxon>Tremellomycetes</taxon>
        <taxon>Tremellales</taxon>
        <taxon>Trimorphomycetaceae</taxon>
        <taxon>Saitozyma</taxon>
    </lineage>
</organism>
<evidence type="ECO:0008006" key="3">
    <source>
        <dbReference type="Google" id="ProtNLM"/>
    </source>
</evidence>
<reference evidence="1 2" key="1">
    <citation type="submission" date="2018-11" db="EMBL/GenBank/DDBJ databases">
        <title>Genome sequence of Saitozyma podzolica DSM 27192.</title>
        <authorList>
            <person name="Aliyu H."/>
            <person name="Gorte O."/>
            <person name="Ochsenreither K."/>
        </authorList>
    </citation>
    <scope>NUCLEOTIDE SEQUENCE [LARGE SCALE GENOMIC DNA]</scope>
    <source>
        <strain evidence="1 2">DSM 27192</strain>
    </source>
</reference>
<dbReference type="PANTHER" id="PTHR12941">
    <property type="entry name" value="ER MEMBRANE PROTEIN COMPLEX"/>
    <property type="match status" value="1"/>
</dbReference>
<dbReference type="Proteomes" id="UP000279259">
    <property type="component" value="Unassembled WGS sequence"/>
</dbReference>
<dbReference type="OrthoDB" id="194468at2759"/>
<dbReference type="InterPro" id="IPR005366">
    <property type="entry name" value="EMC8/9"/>
</dbReference>
<protein>
    <recommendedName>
        <fullName evidence="3">MPN domain-containing protein</fullName>
    </recommendedName>
</protein>
<keyword evidence="2" id="KW-1185">Reference proteome</keyword>
<proteinExistence type="predicted"/>
<name>A0A427YCY0_9TREE</name>
<evidence type="ECO:0000313" key="1">
    <source>
        <dbReference type="EMBL" id="RSH88817.1"/>
    </source>
</evidence>